<comment type="caution">
    <text evidence="2">The sequence shown here is derived from an EMBL/GenBank/DDBJ whole genome shotgun (WGS) entry which is preliminary data.</text>
</comment>
<evidence type="ECO:0000256" key="1">
    <source>
        <dbReference type="SAM" id="Coils"/>
    </source>
</evidence>
<name>A0A0R1QUQ0_9LACO</name>
<dbReference type="AlphaFoldDB" id="A0A0R1QUQ0"/>
<evidence type="ECO:0000313" key="3">
    <source>
        <dbReference type="Proteomes" id="UP000051790"/>
    </source>
</evidence>
<dbReference type="PATRIC" id="fig|1423769.4.peg.900"/>
<dbReference type="InterPro" id="IPR027417">
    <property type="entry name" value="P-loop_NTPase"/>
</dbReference>
<reference evidence="2 3" key="1">
    <citation type="journal article" date="2015" name="Genome Announc.">
        <title>Expanding the biotechnology potential of lactobacilli through comparative genomics of 213 strains and associated genera.</title>
        <authorList>
            <person name="Sun Z."/>
            <person name="Harris H.M."/>
            <person name="McCann A."/>
            <person name="Guo C."/>
            <person name="Argimon S."/>
            <person name="Zhang W."/>
            <person name="Yang X."/>
            <person name="Jeffery I.B."/>
            <person name="Cooney J.C."/>
            <person name="Kagawa T.F."/>
            <person name="Liu W."/>
            <person name="Song Y."/>
            <person name="Salvetti E."/>
            <person name="Wrobel A."/>
            <person name="Rasinkangas P."/>
            <person name="Parkhill J."/>
            <person name="Rea M.C."/>
            <person name="O'Sullivan O."/>
            <person name="Ritari J."/>
            <person name="Douillard F.P."/>
            <person name="Paul Ross R."/>
            <person name="Yang R."/>
            <person name="Briner A.E."/>
            <person name="Felis G.E."/>
            <person name="de Vos W.M."/>
            <person name="Barrangou R."/>
            <person name="Klaenhammer T.R."/>
            <person name="Caufield P.W."/>
            <person name="Cui Y."/>
            <person name="Zhang H."/>
            <person name="O'Toole P.W."/>
        </authorList>
    </citation>
    <scope>NUCLEOTIDE SEQUENCE [LARGE SCALE GENOMIC DNA]</scope>
    <source>
        <strain evidence="2 3">DSM 13343</strain>
    </source>
</reference>
<gene>
    <name evidence="2" type="ORF">FD01_GL000839</name>
</gene>
<dbReference type="GO" id="GO:0000731">
    <property type="term" value="P:DNA synthesis involved in DNA repair"/>
    <property type="evidence" value="ECO:0007669"/>
    <property type="project" value="TreeGrafter"/>
</dbReference>
<keyword evidence="3" id="KW-1185">Reference proteome</keyword>
<dbReference type="PANTHER" id="PTHR32182">
    <property type="entry name" value="DNA REPLICATION AND REPAIR PROTEIN RECF"/>
    <property type="match status" value="1"/>
</dbReference>
<dbReference type="SUPFAM" id="SSF52540">
    <property type="entry name" value="P-loop containing nucleoside triphosphate hydrolases"/>
    <property type="match status" value="1"/>
</dbReference>
<feature type="coiled-coil region" evidence="1">
    <location>
        <begin position="318"/>
        <end position="407"/>
    </location>
</feature>
<organism evidence="2 3">
    <name type="scientific">Lacticaseibacillus manihotivorans DSM 13343 = JCM 12514</name>
    <dbReference type="NCBI Taxonomy" id="1423769"/>
    <lineage>
        <taxon>Bacteria</taxon>
        <taxon>Bacillati</taxon>
        <taxon>Bacillota</taxon>
        <taxon>Bacilli</taxon>
        <taxon>Lactobacillales</taxon>
        <taxon>Lactobacillaceae</taxon>
        <taxon>Lacticaseibacillus</taxon>
    </lineage>
</organism>
<evidence type="ECO:0000313" key="2">
    <source>
        <dbReference type="EMBL" id="KRL45051.1"/>
    </source>
</evidence>
<protein>
    <submittedName>
        <fullName evidence="2">Chromosome segregation ATPase</fullName>
    </submittedName>
</protein>
<dbReference type="Pfam" id="PF13558">
    <property type="entry name" value="SbcC_Walker_B"/>
    <property type="match status" value="1"/>
</dbReference>
<accession>A0A0R1QUQ0</accession>
<dbReference type="EMBL" id="AZEU01000134">
    <property type="protein sequence ID" value="KRL45051.1"/>
    <property type="molecule type" value="Genomic_DNA"/>
</dbReference>
<dbReference type="Proteomes" id="UP000051790">
    <property type="component" value="Unassembled WGS sequence"/>
</dbReference>
<dbReference type="PANTHER" id="PTHR32182:SF0">
    <property type="entry name" value="DNA REPLICATION AND REPAIR PROTEIN RECF"/>
    <property type="match status" value="1"/>
</dbReference>
<keyword evidence="1" id="KW-0175">Coiled coil</keyword>
<feature type="coiled-coil region" evidence="1">
    <location>
        <begin position="549"/>
        <end position="590"/>
    </location>
</feature>
<dbReference type="GO" id="GO:0006302">
    <property type="term" value="P:double-strand break repair"/>
    <property type="evidence" value="ECO:0007669"/>
    <property type="project" value="TreeGrafter"/>
</dbReference>
<proteinExistence type="predicted"/>
<sequence>MILENDYLHPVSYHLRNFGQYLQLDLEAATAGNLTLLGANAVGKTTLANAFYPVLIDGSIATPNFNPARSSDTVSANSTNPRNTTRDKRTFNSMLLGWGPSQYQVRTGYTYMVMASTKRQVVLGIGAHRQTDGKKSATWWFVLDSRSVADLTCFDAAGQALDKTGFCDANAGFGEELQVFDTWQAYRGAVARDIYGFDSGEALGKLANAYRLLASPILTGGNARFAPIPNALRMAQEPIDRVGIIEPLAKSQQNLNQTLALQHELQNGLDRLAHIKKAQFWGNLNRLNDADGLLPQHTKLATNRDAALTAVTTAQTKMARLAEQLDGYQALRDQADETLANLQERLAAQASLEQQRDYLDAQIADWREQLTTYQHQLTEKADDEAVVADHQSQLAELVAKAKALQTKQLDPVIAQLHGLSANHTELTQALAETDNAKMLAGLTGYLTTKQRQLKDYQHLAATIAQTSADVALVVGMQQDMGAAIDHRLTGRRNASTNAALQGDNQRIHEQGAATMNAKVAQLQAKQQALLATASDLRAFIEAPDLLLQLQDLQTDLADVMHQLQASQHQQELTQVKLNAAQAQLDKLLAEIDPDFDPSVAETQIEVLGDERNALQLDPTLAEQVAKQKAQIQDLDAAINKLIRQHGEAQGIVKSQQALADQNTQDLAQVDARLDRDLTLLRQFAPEDAELSDILATLAFAHSNGAQIREHPFSQLGSDLRNTLSGREHEQPLDTLFDQREAHEFAAKLRGDRTVEAEDLLVVPFDLGKAITLFEDSLEDLQQAVAERESGQNLAMQTYLNAAAIHISQQYQLIPEYNQMLTEGIDPHGIRLAVDLEPLPGSTEAAVHEACDLQLKDRPALAALVQNRIDRLVNDPDLASDSDAFMDAAAELLDTRLWSEFKIYIYRRHSDVRELVNDAFVQSGGSGAEKAQAMVLPLLLVPKMRLRQASKPDAPHLVMFDEFADKLDPETARAFAQTIDRFGFNFIATMPSGAQTKILADGVANRAYEVLAPDRSDGKFHANQVHEVMQWHAPESFEAGDADE</sequence>